<dbReference type="GO" id="GO:0015920">
    <property type="term" value="P:lipopolysaccharide transport"/>
    <property type="evidence" value="ECO:0007669"/>
    <property type="project" value="TreeGrafter"/>
</dbReference>
<evidence type="ECO:0000256" key="3">
    <source>
        <dbReference type="ARBA" id="ARBA00022692"/>
    </source>
</evidence>
<accession>A0A0X3ARK1</accession>
<feature type="transmembrane region" description="Helical" evidence="6">
    <location>
        <begin position="284"/>
        <end position="303"/>
    </location>
</feature>
<proteinExistence type="predicted"/>
<keyword evidence="8" id="KW-1185">Reference proteome</keyword>
<feature type="transmembrane region" description="Helical" evidence="6">
    <location>
        <begin position="53"/>
        <end position="78"/>
    </location>
</feature>
<feature type="transmembrane region" description="Helical" evidence="6">
    <location>
        <begin position="342"/>
        <end position="361"/>
    </location>
</feature>
<dbReference type="PANTHER" id="PTHR33529:SF8">
    <property type="entry name" value="PERMEASE, YJGP_YJGQ FAMILY"/>
    <property type="match status" value="1"/>
</dbReference>
<keyword evidence="4 6" id="KW-1133">Transmembrane helix</keyword>
<sequence>MITILDRYIIRNFLGTLFFMLLLLIAVFVIIDIQSHYQEFSENGFSVLDTLKLYYPFYVIWAVNVFASILVFISVIYFTSRMANNTEIVAITSAGTSFFRFSRPYFIVGFMIALGSFMTNHFLLPWANIKKNEFNVKILTGNKKDAYMANQNISAQISPSEYIFVNSYNRQMKRGTGFLYQKFNENRILLHELRSAEIYWSEEDNTYVLGNYYEKKMSSNGNISSLNNGRILKKHFNFTPDELLPEAFVAETMNTPELKKFINKEKLRGANNVNIYLNELHQRTSSSIAVIILTFLALSLSSIKKRGGLGINLAIGISCAFLYIFSFQALQVFSSKGILPPWFAVWLPNIIFGIITLILYVKRAYA</sequence>
<dbReference type="InterPro" id="IPR005495">
    <property type="entry name" value="LptG/LptF_permease"/>
</dbReference>
<keyword evidence="2" id="KW-1003">Cell membrane</keyword>
<dbReference type="GO" id="GO:0043190">
    <property type="term" value="C:ATP-binding cassette (ABC) transporter complex"/>
    <property type="evidence" value="ECO:0007669"/>
    <property type="project" value="TreeGrafter"/>
</dbReference>
<reference evidence="7 8" key="1">
    <citation type="submission" date="2016-01" db="EMBL/GenBank/DDBJ databases">
        <authorList>
            <person name="McClelland M."/>
            <person name="Jain A."/>
            <person name="Saraogi P."/>
            <person name="Mendelson R."/>
            <person name="Westerman R."/>
            <person name="SanMiguel P."/>
            <person name="Csonka L."/>
        </authorList>
    </citation>
    <scope>NUCLEOTIDE SEQUENCE [LARGE SCALE GENOMIC DNA]</scope>
    <source>
        <strain evidence="7 8">R-53146</strain>
    </source>
</reference>
<dbReference type="STRING" id="1586267.GCA_001418685_01900"/>
<name>A0A0X3ARK1_9FLAO</name>
<evidence type="ECO:0000256" key="2">
    <source>
        <dbReference type="ARBA" id="ARBA00022475"/>
    </source>
</evidence>
<comment type="subcellular location">
    <subcellularLocation>
        <location evidence="1">Cell membrane</location>
        <topology evidence="1">Multi-pass membrane protein</topology>
    </subcellularLocation>
</comment>
<dbReference type="AlphaFoldDB" id="A0A0X3ARK1"/>
<evidence type="ECO:0000313" key="7">
    <source>
        <dbReference type="EMBL" id="CVK17031.1"/>
    </source>
</evidence>
<dbReference type="Proteomes" id="UP000182761">
    <property type="component" value="Unassembled WGS sequence"/>
</dbReference>
<evidence type="ECO:0000256" key="5">
    <source>
        <dbReference type="ARBA" id="ARBA00023136"/>
    </source>
</evidence>
<evidence type="ECO:0000256" key="4">
    <source>
        <dbReference type="ARBA" id="ARBA00022989"/>
    </source>
</evidence>
<organism evidence="7 8">
    <name type="scientific">Apibacter mensalis</name>
    <dbReference type="NCBI Taxonomy" id="1586267"/>
    <lineage>
        <taxon>Bacteria</taxon>
        <taxon>Pseudomonadati</taxon>
        <taxon>Bacteroidota</taxon>
        <taxon>Flavobacteriia</taxon>
        <taxon>Flavobacteriales</taxon>
        <taxon>Weeksellaceae</taxon>
        <taxon>Apibacter</taxon>
    </lineage>
</organism>
<evidence type="ECO:0000313" key="8">
    <source>
        <dbReference type="Proteomes" id="UP000182761"/>
    </source>
</evidence>
<protein>
    <submittedName>
        <fullName evidence="7">Lipopolysaccharide export system permease protein</fullName>
    </submittedName>
</protein>
<keyword evidence="5 6" id="KW-0472">Membrane</keyword>
<gene>
    <name evidence="7" type="ORF">Ga0061079_11446</name>
</gene>
<evidence type="ECO:0000256" key="6">
    <source>
        <dbReference type="SAM" id="Phobius"/>
    </source>
</evidence>
<feature type="transmembrane region" description="Helical" evidence="6">
    <location>
        <begin position="12"/>
        <end position="33"/>
    </location>
</feature>
<dbReference type="EMBL" id="FCOR01000014">
    <property type="protein sequence ID" value="CVK17031.1"/>
    <property type="molecule type" value="Genomic_DNA"/>
</dbReference>
<dbReference type="Pfam" id="PF03739">
    <property type="entry name" value="LptF_LptG"/>
    <property type="match status" value="1"/>
</dbReference>
<evidence type="ECO:0000256" key="1">
    <source>
        <dbReference type="ARBA" id="ARBA00004651"/>
    </source>
</evidence>
<dbReference type="RefSeq" id="WP_055426203.1">
    <property type="nucleotide sequence ID" value="NZ_FCOR01000014.1"/>
</dbReference>
<dbReference type="PANTHER" id="PTHR33529">
    <property type="entry name" value="SLR0882 PROTEIN-RELATED"/>
    <property type="match status" value="1"/>
</dbReference>
<feature type="transmembrane region" description="Helical" evidence="6">
    <location>
        <begin position="310"/>
        <end position="330"/>
    </location>
</feature>
<keyword evidence="3 6" id="KW-0812">Transmembrane</keyword>
<feature type="transmembrane region" description="Helical" evidence="6">
    <location>
        <begin position="105"/>
        <end position="127"/>
    </location>
</feature>